<organism evidence="1 2">
    <name type="scientific">Datura stramonium</name>
    <name type="common">Jimsonweed</name>
    <name type="synonym">Common thornapple</name>
    <dbReference type="NCBI Taxonomy" id="4076"/>
    <lineage>
        <taxon>Eukaryota</taxon>
        <taxon>Viridiplantae</taxon>
        <taxon>Streptophyta</taxon>
        <taxon>Embryophyta</taxon>
        <taxon>Tracheophyta</taxon>
        <taxon>Spermatophyta</taxon>
        <taxon>Magnoliopsida</taxon>
        <taxon>eudicotyledons</taxon>
        <taxon>Gunneridae</taxon>
        <taxon>Pentapetalae</taxon>
        <taxon>asterids</taxon>
        <taxon>lamiids</taxon>
        <taxon>Solanales</taxon>
        <taxon>Solanaceae</taxon>
        <taxon>Solanoideae</taxon>
        <taxon>Datureae</taxon>
        <taxon>Datura</taxon>
    </lineage>
</organism>
<protein>
    <submittedName>
        <fullName evidence="1">Uncharacterized protein</fullName>
    </submittedName>
</protein>
<comment type="caution">
    <text evidence="1">The sequence shown here is derived from an EMBL/GenBank/DDBJ whole genome shotgun (WGS) entry which is preliminary data.</text>
</comment>
<feature type="non-terminal residue" evidence="1">
    <location>
        <position position="74"/>
    </location>
</feature>
<feature type="non-terminal residue" evidence="1">
    <location>
        <position position="1"/>
    </location>
</feature>
<accession>A0ABS8V9D9</accession>
<evidence type="ECO:0000313" key="1">
    <source>
        <dbReference type="EMBL" id="MCD9643532.1"/>
    </source>
</evidence>
<proteinExistence type="predicted"/>
<evidence type="ECO:0000313" key="2">
    <source>
        <dbReference type="Proteomes" id="UP000823775"/>
    </source>
</evidence>
<dbReference type="Proteomes" id="UP000823775">
    <property type="component" value="Unassembled WGS sequence"/>
</dbReference>
<name>A0ABS8V9D9_DATST</name>
<gene>
    <name evidence="1" type="ORF">HAX54_031107</name>
</gene>
<keyword evidence="2" id="KW-1185">Reference proteome</keyword>
<reference evidence="1 2" key="1">
    <citation type="journal article" date="2021" name="BMC Genomics">
        <title>Datura genome reveals duplications of psychoactive alkaloid biosynthetic genes and high mutation rate following tissue culture.</title>
        <authorList>
            <person name="Rajewski A."/>
            <person name="Carter-House D."/>
            <person name="Stajich J."/>
            <person name="Litt A."/>
        </authorList>
    </citation>
    <scope>NUCLEOTIDE SEQUENCE [LARGE SCALE GENOMIC DNA]</scope>
    <source>
        <strain evidence="1">AR-01</strain>
    </source>
</reference>
<dbReference type="EMBL" id="JACEIK010003917">
    <property type="protein sequence ID" value="MCD9643532.1"/>
    <property type="molecule type" value="Genomic_DNA"/>
</dbReference>
<sequence>WDDDYQLFTSRVRRNTDRTPARTNYTISHQRSADTILRLVGAANSLNDNFSSLLLIAAATNIVFADNVFIQEHR</sequence>